<dbReference type="Gene3D" id="1.10.150.50">
    <property type="entry name" value="Transcription Factor, Ets-1"/>
    <property type="match status" value="1"/>
</dbReference>
<dbReference type="SUPFAM" id="SSF47769">
    <property type="entry name" value="SAM/Pointed domain"/>
    <property type="match status" value="1"/>
</dbReference>
<dbReference type="OrthoDB" id="1029639at2759"/>
<dbReference type="SMART" id="SM00239">
    <property type="entry name" value="C2"/>
    <property type="match status" value="1"/>
</dbReference>
<dbReference type="InterPro" id="IPR013761">
    <property type="entry name" value="SAM/pointed_sf"/>
</dbReference>
<evidence type="ECO:0000256" key="1">
    <source>
        <dbReference type="SAM" id="MobiDB-lite"/>
    </source>
</evidence>
<comment type="caution">
    <text evidence="3">The sequence shown here is derived from an EMBL/GenBank/DDBJ whole genome shotgun (WGS) entry which is preliminary data.</text>
</comment>
<evidence type="ECO:0000313" key="4">
    <source>
        <dbReference type="Proteomes" id="UP000193642"/>
    </source>
</evidence>
<dbReference type="AlphaFoldDB" id="A0A1Y2C2X0"/>
<evidence type="ECO:0000259" key="2">
    <source>
        <dbReference type="PROSITE" id="PS50004"/>
    </source>
</evidence>
<dbReference type="Pfam" id="PF13676">
    <property type="entry name" value="TIR_2"/>
    <property type="match status" value="1"/>
</dbReference>
<dbReference type="Proteomes" id="UP000193642">
    <property type="component" value="Unassembled WGS sequence"/>
</dbReference>
<dbReference type="Gene3D" id="2.60.40.150">
    <property type="entry name" value="C2 domain"/>
    <property type="match status" value="1"/>
</dbReference>
<reference evidence="3 4" key="1">
    <citation type="submission" date="2016-07" db="EMBL/GenBank/DDBJ databases">
        <title>Pervasive Adenine N6-methylation of Active Genes in Fungi.</title>
        <authorList>
            <consortium name="DOE Joint Genome Institute"/>
            <person name="Mondo S.J."/>
            <person name="Dannebaum R.O."/>
            <person name="Kuo R.C."/>
            <person name="Labutti K."/>
            <person name="Haridas S."/>
            <person name="Kuo A."/>
            <person name="Salamov A."/>
            <person name="Ahrendt S.R."/>
            <person name="Lipzen A."/>
            <person name="Sullivan W."/>
            <person name="Andreopoulos W.B."/>
            <person name="Clum A."/>
            <person name="Lindquist E."/>
            <person name="Daum C."/>
            <person name="Ramamoorthy G.K."/>
            <person name="Gryganskyi A."/>
            <person name="Culley D."/>
            <person name="Magnuson J.K."/>
            <person name="James T.Y."/>
            <person name="O'Malley M.A."/>
            <person name="Stajich J.E."/>
            <person name="Spatafora J.W."/>
            <person name="Visel A."/>
            <person name="Grigoriev I.V."/>
        </authorList>
    </citation>
    <scope>NUCLEOTIDE SEQUENCE [LARGE SCALE GENOMIC DNA]</scope>
    <source>
        <strain evidence="3 4">JEL800</strain>
    </source>
</reference>
<organism evidence="3 4">
    <name type="scientific">Rhizoclosmatium globosum</name>
    <dbReference type="NCBI Taxonomy" id="329046"/>
    <lineage>
        <taxon>Eukaryota</taxon>
        <taxon>Fungi</taxon>
        <taxon>Fungi incertae sedis</taxon>
        <taxon>Chytridiomycota</taxon>
        <taxon>Chytridiomycota incertae sedis</taxon>
        <taxon>Chytridiomycetes</taxon>
        <taxon>Chytridiales</taxon>
        <taxon>Chytriomycetaceae</taxon>
        <taxon>Rhizoclosmatium</taxon>
    </lineage>
</organism>
<dbReference type="InterPro" id="IPR000157">
    <property type="entry name" value="TIR_dom"/>
</dbReference>
<evidence type="ECO:0000313" key="3">
    <source>
        <dbReference type="EMBL" id="ORY41380.1"/>
    </source>
</evidence>
<proteinExistence type="predicted"/>
<dbReference type="SUPFAM" id="SSF52200">
    <property type="entry name" value="Toll/Interleukin receptor TIR domain"/>
    <property type="match status" value="1"/>
</dbReference>
<feature type="region of interest" description="Disordered" evidence="1">
    <location>
        <begin position="477"/>
        <end position="522"/>
    </location>
</feature>
<accession>A0A1Y2C2X0</accession>
<dbReference type="PANTHER" id="PTHR46270">
    <property type="entry name" value="ARMADILLO-TYPE FOLD-RELATED"/>
    <property type="match status" value="1"/>
</dbReference>
<dbReference type="PROSITE" id="PS50004">
    <property type="entry name" value="C2"/>
    <property type="match status" value="1"/>
</dbReference>
<dbReference type="InterPro" id="IPR000008">
    <property type="entry name" value="C2_dom"/>
</dbReference>
<dbReference type="PANTHER" id="PTHR46270:SF2">
    <property type="entry name" value="TIR DOMAIN-CONTAINING PROTEIN"/>
    <property type="match status" value="1"/>
</dbReference>
<dbReference type="InterPro" id="IPR035897">
    <property type="entry name" value="Toll_tir_struct_dom_sf"/>
</dbReference>
<dbReference type="EMBL" id="MCGO01000032">
    <property type="protein sequence ID" value="ORY41380.1"/>
    <property type="molecule type" value="Genomic_DNA"/>
</dbReference>
<sequence length="631" mass="72894">MATATMQCWAQKETVVEIANFLTAHGLRLWRDDHQMSGDIVKRMVEGITQSKLILVHMSKDYEKSKNCQRELNFSWDEEKQLIPIRLDKGPFPITRFIVGTSLYYDFSDCLDDEVKKGDLKISLLKEIYQALGYAPTIALPRSVAAPVSLMVVKQIAANKELKGIEYGKQTETVQYASSPAFTLHSNDSAAVRMTTYPEPFCIISIDGDKKYETKTLKNTTKPFWNESFFAKIDAIRISFRDLSNESVVQVEVFDRSQLAFSAEKAFLGVVKYEMGDVFHVTKRADVTVTKNLEKAAPIMDAVSGQLAINFSTKFGKGNLNQNQSVKHSELHFSETQMSPGDQPENLESYYPSLFKKLQRLLPEWLSDWKKESRDEFKVDTDLQTQPEYYQQHQQQPSRMKPTIKRPDLVSQPTVAYSSETDEEIEDELQMISDTLSQLPKLGSVAPNDESMPQQVMNNEFIQEDGNPQEIELYNENDEDIDLDLRDENEEESEEEDMIYSEDEDYDDYYEDSEDLEKSKTRKRKRPVRWIDDIADVDDYDEEEDEEFDCLGGRDEESLPQNLRDWTAEQVEHWVLSQEGASEVLQYIKDNNVDGNGLLLLRLGKFTFQTIEQRIQFRENLTLLRDAEMKE</sequence>
<dbReference type="Pfam" id="PF00168">
    <property type="entry name" value="C2"/>
    <property type="match status" value="1"/>
</dbReference>
<name>A0A1Y2C2X0_9FUNG</name>
<dbReference type="GO" id="GO:0007165">
    <property type="term" value="P:signal transduction"/>
    <property type="evidence" value="ECO:0007669"/>
    <property type="project" value="InterPro"/>
</dbReference>
<gene>
    <name evidence="3" type="ORF">BCR33DRAFT_826312</name>
</gene>
<feature type="compositionally biased region" description="Acidic residues" evidence="1">
    <location>
        <begin position="477"/>
        <end position="515"/>
    </location>
</feature>
<dbReference type="InterPro" id="IPR035892">
    <property type="entry name" value="C2_domain_sf"/>
</dbReference>
<keyword evidence="4" id="KW-1185">Reference proteome</keyword>
<dbReference type="Gene3D" id="3.40.50.10140">
    <property type="entry name" value="Toll/interleukin-1 receptor homology (TIR) domain"/>
    <property type="match status" value="1"/>
</dbReference>
<dbReference type="STRING" id="329046.A0A1Y2C2X0"/>
<dbReference type="SUPFAM" id="SSF49562">
    <property type="entry name" value="C2 domain (Calcium/lipid-binding domain, CaLB)"/>
    <property type="match status" value="1"/>
</dbReference>
<protein>
    <recommendedName>
        <fullName evidence="2">C2 domain-containing protein</fullName>
    </recommendedName>
</protein>
<feature type="domain" description="C2" evidence="2">
    <location>
        <begin position="166"/>
        <end position="289"/>
    </location>
</feature>